<protein>
    <submittedName>
        <fullName evidence="1">Uncharacterized protein</fullName>
    </submittedName>
</protein>
<organism evidence="1 2">
    <name type="scientific">Araneus ventricosus</name>
    <name type="common">Orbweaver spider</name>
    <name type="synonym">Epeira ventricosa</name>
    <dbReference type="NCBI Taxonomy" id="182803"/>
    <lineage>
        <taxon>Eukaryota</taxon>
        <taxon>Metazoa</taxon>
        <taxon>Ecdysozoa</taxon>
        <taxon>Arthropoda</taxon>
        <taxon>Chelicerata</taxon>
        <taxon>Arachnida</taxon>
        <taxon>Araneae</taxon>
        <taxon>Araneomorphae</taxon>
        <taxon>Entelegynae</taxon>
        <taxon>Araneoidea</taxon>
        <taxon>Araneidae</taxon>
        <taxon>Araneus</taxon>
    </lineage>
</organism>
<dbReference type="EMBL" id="BGPR01002473">
    <property type="protein sequence ID" value="GBM74080.1"/>
    <property type="molecule type" value="Genomic_DNA"/>
</dbReference>
<gene>
    <name evidence="1" type="ORF">AVEN_178666_1</name>
</gene>
<evidence type="ECO:0000313" key="1">
    <source>
        <dbReference type="EMBL" id="GBM74080.1"/>
    </source>
</evidence>
<evidence type="ECO:0000313" key="2">
    <source>
        <dbReference type="Proteomes" id="UP000499080"/>
    </source>
</evidence>
<dbReference type="AlphaFoldDB" id="A0A4Y2I9A1"/>
<accession>A0A4Y2I9A1</accession>
<sequence>MGHVYLDTLENFAVPQIPSGFLFRQDESSPYYHEDATVFLNGKFPGICIETIGWNAMVFHKFHRTGPTSPYYHEDATVFLNGKFRGLWIETIVSETMVFHKLHWVFCSNRTALLRTIMNMLPCFSMGNSQDSGLEEETHLLLHQCP</sequence>
<keyword evidence="2" id="KW-1185">Reference proteome</keyword>
<name>A0A4Y2I9A1_ARAVE</name>
<comment type="caution">
    <text evidence="1">The sequence shown here is derived from an EMBL/GenBank/DDBJ whole genome shotgun (WGS) entry which is preliminary data.</text>
</comment>
<proteinExistence type="predicted"/>
<dbReference type="Proteomes" id="UP000499080">
    <property type="component" value="Unassembled WGS sequence"/>
</dbReference>
<reference evidence="1 2" key="1">
    <citation type="journal article" date="2019" name="Sci. Rep.">
        <title>Orb-weaving spider Araneus ventricosus genome elucidates the spidroin gene catalogue.</title>
        <authorList>
            <person name="Kono N."/>
            <person name="Nakamura H."/>
            <person name="Ohtoshi R."/>
            <person name="Moran D.A.P."/>
            <person name="Shinohara A."/>
            <person name="Yoshida Y."/>
            <person name="Fujiwara M."/>
            <person name="Mori M."/>
            <person name="Tomita M."/>
            <person name="Arakawa K."/>
        </authorList>
    </citation>
    <scope>NUCLEOTIDE SEQUENCE [LARGE SCALE GENOMIC DNA]</scope>
</reference>